<protein>
    <recommendedName>
        <fullName evidence="3">Reverse transcriptase domain-containing protein</fullName>
    </recommendedName>
</protein>
<proteinExistence type="predicted"/>
<keyword evidence="2" id="KW-1185">Reference proteome</keyword>
<sequence>MYFLVGEHAASRIFVNGRLTAPVSIQRLVRQGCPLNPLVFTVSTHRLFSFLEKQDALGRIKGPELPKEKLVALGFANDTQIFLQATNLNLTKCMSYLALFNLAAGMNLNLQKSLLIDVNAKEFDQVVWDGKRALKV</sequence>
<dbReference type="AlphaFoldDB" id="A0A9D4V3T6"/>
<dbReference type="EMBL" id="JABFUD020000006">
    <property type="protein sequence ID" value="KAI5078965.1"/>
    <property type="molecule type" value="Genomic_DNA"/>
</dbReference>
<accession>A0A9D4V3T6</accession>
<gene>
    <name evidence="1" type="ORF">GOP47_0006636</name>
</gene>
<evidence type="ECO:0000313" key="2">
    <source>
        <dbReference type="Proteomes" id="UP000886520"/>
    </source>
</evidence>
<organism evidence="1 2">
    <name type="scientific">Adiantum capillus-veneris</name>
    <name type="common">Maidenhair fern</name>
    <dbReference type="NCBI Taxonomy" id="13818"/>
    <lineage>
        <taxon>Eukaryota</taxon>
        <taxon>Viridiplantae</taxon>
        <taxon>Streptophyta</taxon>
        <taxon>Embryophyta</taxon>
        <taxon>Tracheophyta</taxon>
        <taxon>Polypodiopsida</taxon>
        <taxon>Polypodiidae</taxon>
        <taxon>Polypodiales</taxon>
        <taxon>Pteridineae</taxon>
        <taxon>Pteridaceae</taxon>
        <taxon>Vittarioideae</taxon>
        <taxon>Adiantum</taxon>
    </lineage>
</organism>
<name>A0A9D4V3T6_ADICA</name>
<comment type="caution">
    <text evidence="1">The sequence shown here is derived from an EMBL/GenBank/DDBJ whole genome shotgun (WGS) entry which is preliminary data.</text>
</comment>
<evidence type="ECO:0000313" key="1">
    <source>
        <dbReference type="EMBL" id="KAI5078965.1"/>
    </source>
</evidence>
<dbReference type="Proteomes" id="UP000886520">
    <property type="component" value="Chromosome 6"/>
</dbReference>
<evidence type="ECO:0008006" key="3">
    <source>
        <dbReference type="Google" id="ProtNLM"/>
    </source>
</evidence>
<dbReference type="OrthoDB" id="1932527at2759"/>
<reference evidence="1" key="1">
    <citation type="submission" date="2021-01" db="EMBL/GenBank/DDBJ databases">
        <title>Adiantum capillus-veneris genome.</title>
        <authorList>
            <person name="Fang Y."/>
            <person name="Liao Q."/>
        </authorList>
    </citation>
    <scope>NUCLEOTIDE SEQUENCE</scope>
    <source>
        <strain evidence="1">H3</strain>
        <tissue evidence="1">Leaf</tissue>
    </source>
</reference>